<dbReference type="PANTHER" id="PTHR15009">
    <property type="entry name" value="MUELLERIAN-INHIBITING FACTOR"/>
    <property type="match status" value="1"/>
</dbReference>
<dbReference type="OrthoDB" id="9893739at2759"/>
<dbReference type="SMART" id="SM00204">
    <property type="entry name" value="TGFB"/>
    <property type="match status" value="1"/>
</dbReference>
<feature type="non-terminal residue" evidence="18">
    <location>
        <position position="641"/>
    </location>
</feature>
<gene>
    <name evidence="18" type="primary">Amh</name>
    <name evidence="18" type="ORF">PTEBUR_R14178</name>
</gene>
<evidence type="ECO:0000256" key="7">
    <source>
        <dbReference type="ARBA" id="ARBA00022782"/>
    </source>
</evidence>
<dbReference type="SUPFAM" id="SSF57501">
    <property type="entry name" value="Cystine-knot cytokines"/>
    <property type="match status" value="1"/>
</dbReference>
<evidence type="ECO:0000256" key="4">
    <source>
        <dbReference type="ARBA" id="ARBA00020473"/>
    </source>
</evidence>
<evidence type="ECO:0000256" key="15">
    <source>
        <dbReference type="SAM" id="MobiDB-lite"/>
    </source>
</evidence>
<dbReference type="InterPro" id="IPR029034">
    <property type="entry name" value="Cystine-knot_cytokine"/>
</dbReference>
<comment type="subcellular location">
    <subcellularLocation>
        <location evidence="1">Secreted</location>
    </subcellularLocation>
</comment>
<evidence type="ECO:0000256" key="8">
    <source>
        <dbReference type="ARBA" id="ARBA00023030"/>
    </source>
</evidence>
<evidence type="ECO:0000256" key="2">
    <source>
        <dbReference type="ARBA" id="ARBA00006656"/>
    </source>
</evidence>
<feature type="region of interest" description="Disordered" evidence="15">
    <location>
        <begin position="333"/>
        <end position="363"/>
    </location>
</feature>
<protein>
    <recommendedName>
        <fullName evidence="4">Muellerian-inhibiting factor</fullName>
    </recommendedName>
    <alternativeName>
        <fullName evidence="12">Anti-Muellerian hormone</fullName>
    </alternativeName>
    <alternativeName>
        <fullName evidence="13">Muellerian-inhibiting substance</fullName>
    </alternativeName>
</protein>
<dbReference type="InterPro" id="IPR001839">
    <property type="entry name" value="TGF-b_C"/>
</dbReference>
<dbReference type="GO" id="GO:0005615">
    <property type="term" value="C:extracellular space"/>
    <property type="evidence" value="ECO:0007669"/>
    <property type="project" value="TreeGrafter"/>
</dbReference>
<evidence type="ECO:0000256" key="9">
    <source>
        <dbReference type="ARBA" id="ARBA00023156"/>
    </source>
</evidence>
<evidence type="ECO:0000256" key="5">
    <source>
        <dbReference type="ARBA" id="ARBA00022525"/>
    </source>
</evidence>
<dbReference type="CDD" id="cd13757">
    <property type="entry name" value="TGF_beta_AMH"/>
    <property type="match status" value="1"/>
</dbReference>
<name>A0A7K5YX85_9AVES</name>
<dbReference type="Proteomes" id="UP000522270">
    <property type="component" value="Unassembled WGS sequence"/>
</dbReference>
<dbReference type="GO" id="GO:0030154">
    <property type="term" value="P:cell differentiation"/>
    <property type="evidence" value="ECO:0007669"/>
    <property type="project" value="UniProtKB-KW"/>
</dbReference>
<dbReference type="AlphaFoldDB" id="A0A7K5YX85"/>
<keyword evidence="11" id="KW-0325">Glycoprotein</keyword>
<evidence type="ECO:0000256" key="14">
    <source>
        <dbReference type="RuleBase" id="RU000354"/>
    </source>
</evidence>
<dbReference type="GO" id="GO:0008083">
    <property type="term" value="F:growth factor activity"/>
    <property type="evidence" value="ECO:0007669"/>
    <property type="project" value="UniProtKB-KW"/>
</dbReference>
<dbReference type="PROSITE" id="PS51362">
    <property type="entry name" value="TGF_BETA_2"/>
    <property type="match status" value="1"/>
</dbReference>
<evidence type="ECO:0000256" key="6">
    <source>
        <dbReference type="ARBA" id="ARBA00022729"/>
    </source>
</evidence>
<reference evidence="18 19" key="1">
    <citation type="submission" date="2019-09" db="EMBL/GenBank/DDBJ databases">
        <title>Bird 10,000 Genomes (B10K) Project - Family phase.</title>
        <authorList>
            <person name="Zhang G."/>
        </authorList>
    </citation>
    <scope>NUCLEOTIDE SEQUENCE [LARGE SCALE GENOMIC DNA]</scope>
    <source>
        <strain evidence="18">B10K-DU-027-49</strain>
        <tissue evidence="18">Muscle</tissue>
    </source>
</reference>
<dbReference type="FunFam" id="2.10.90.10:FF:000033">
    <property type="entry name" value="Muellerian-inhibiting factor"/>
    <property type="match status" value="1"/>
</dbReference>
<keyword evidence="7" id="KW-0221">Differentiation</keyword>
<dbReference type="PROSITE" id="PS00250">
    <property type="entry name" value="TGF_BETA_1"/>
    <property type="match status" value="1"/>
</dbReference>
<dbReference type="Gene3D" id="2.10.90.10">
    <property type="entry name" value="Cystine-knot cytokines"/>
    <property type="match status" value="1"/>
</dbReference>
<dbReference type="PIRSF" id="PIRSF037270">
    <property type="entry name" value="Muellerian-inhibiting_factor"/>
    <property type="match status" value="1"/>
</dbReference>
<keyword evidence="6 16" id="KW-0732">Signal</keyword>
<accession>A0A7K5YX85</accession>
<feature type="non-terminal residue" evidence="18">
    <location>
        <position position="1"/>
    </location>
</feature>
<evidence type="ECO:0000259" key="17">
    <source>
        <dbReference type="PROSITE" id="PS51362"/>
    </source>
</evidence>
<comment type="caution">
    <text evidence="18">The sequence shown here is derived from an EMBL/GenBank/DDBJ whole genome shotgun (WGS) entry which is preliminary data.</text>
</comment>
<keyword evidence="5" id="KW-0964">Secreted</keyword>
<evidence type="ECO:0000256" key="16">
    <source>
        <dbReference type="SAM" id="SignalP"/>
    </source>
</evidence>
<dbReference type="EMBL" id="VYZE01001033">
    <property type="protein sequence ID" value="NWU69939.1"/>
    <property type="molecule type" value="Genomic_DNA"/>
</dbReference>
<dbReference type="Pfam" id="PF00019">
    <property type="entry name" value="TGF_beta"/>
    <property type="match status" value="1"/>
</dbReference>
<evidence type="ECO:0000256" key="13">
    <source>
        <dbReference type="ARBA" id="ARBA00031273"/>
    </source>
</evidence>
<proteinExistence type="inferred from homology"/>
<keyword evidence="9" id="KW-0334">Gonadal differentiation</keyword>
<dbReference type="PANTHER" id="PTHR15009:SF4">
    <property type="entry name" value="MUELLERIAN-INHIBITING FACTOR"/>
    <property type="match status" value="1"/>
</dbReference>
<feature type="region of interest" description="Disordered" evidence="15">
    <location>
        <begin position="23"/>
        <end position="42"/>
    </location>
</feature>
<feature type="chain" id="PRO_5029703837" description="Muellerian-inhibiting factor" evidence="16">
    <location>
        <begin position="24"/>
        <end position="641"/>
    </location>
</feature>
<dbReference type="InterPro" id="IPR021203">
    <property type="entry name" value="Muellerian-inhibiting_factor"/>
</dbReference>
<evidence type="ECO:0000313" key="18">
    <source>
        <dbReference type="EMBL" id="NWU69939.1"/>
    </source>
</evidence>
<keyword evidence="8 14" id="KW-0339">Growth factor</keyword>
<evidence type="ECO:0000256" key="10">
    <source>
        <dbReference type="ARBA" id="ARBA00023157"/>
    </source>
</evidence>
<evidence type="ECO:0000256" key="11">
    <source>
        <dbReference type="ARBA" id="ARBA00023180"/>
    </source>
</evidence>
<feature type="signal peptide" evidence="16">
    <location>
        <begin position="1"/>
        <end position="23"/>
    </location>
</feature>
<dbReference type="GO" id="GO:0001880">
    <property type="term" value="P:Mullerian duct regression"/>
    <property type="evidence" value="ECO:0007669"/>
    <property type="project" value="TreeGrafter"/>
</dbReference>
<evidence type="ECO:0000256" key="1">
    <source>
        <dbReference type="ARBA" id="ARBA00004613"/>
    </source>
</evidence>
<comment type="subunit">
    <text evidence="3">Homodimer; disulfide-linked.</text>
</comment>
<dbReference type="InterPro" id="IPR017948">
    <property type="entry name" value="TGFb_CS"/>
</dbReference>
<feature type="compositionally biased region" description="Low complexity" evidence="15">
    <location>
        <begin position="353"/>
        <end position="362"/>
    </location>
</feature>
<comment type="similarity">
    <text evidence="2 14">Belongs to the TGF-beta family.</text>
</comment>
<keyword evidence="19" id="KW-1185">Reference proteome</keyword>
<feature type="domain" description="TGF-beta family profile" evidence="17">
    <location>
        <begin position="527"/>
        <end position="641"/>
    </location>
</feature>
<dbReference type="Pfam" id="PF04709">
    <property type="entry name" value="AMH_N"/>
    <property type="match status" value="2"/>
</dbReference>
<feature type="region of interest" description="Disordered" evidence="15">
    <location>
        <begin position="49"/>
        <end position="102"/>
    </location>
</feature>
<organism evidence="18 19">
    <name type="scientific">Pterocles burchelli</name>
    <dbReference type="NCBI Taxonomy" id="2585816"/>
    <lineage>
        <taxon>Eukaryota</taxon>
        <taxon>Metazoa</taxon>
        <taxon>Chordata</taxon>
        <taxon>Craniata</taxon>
        <taxon>Vertebrata</taxon>
        <taxon>Euteleostomi</taxon>
        <taxon>Archelosauria</taxon>
        <taxon>Archosauria</taxon>
        <taxon>Dinosauria</taxon>
        <taxon>Saurischia</taxon>
        <taxon>Theropoda</taxon>
        <taxon>Coelurosauria</taxon>
        <taxon>Aves</taxon>
        <taxon>Neognathae</taxon>
        <taxon>Neoaves</taxon>
        <taxon>Columbimorphae</taxon>
        <taxon>Pterocliformes</taxon>
        <taxon>Pteroclidae</taxon>
        <taxon>Pterocles</taxon>
    </lineage>
</organism>
<evidence type="ECO:0000313" key="19">
    <source>
        <dbReference type="Proteomes" id="UP000522270"/>
    </source>
</evidence>
<sequence>MRAACRVLLPCLLLLLLPSAAPTRKGSAGERVSPMSRLKPNLLEEPGFGAEERQKENVSLQDGARPSPAARSRMSVTTRLFSKPDPGAKCPQGTAEDGDTGWSGSRLHPWPLGGLEGPVCRVKMDQDGPTPRHLEVVGVLTHYESGFIKLLRRRSSWAESHPETFGLCAGGEAGAVLHPLQQIHAHVQEPGQDRLLVLHLEEVKWEAEAKLRFRLSFQAAVGRALGELRDASLCLTRDTRYLVLGAAVTSVTRSSEELSFQASLEIRQHGDGAGAPLPPTETQRLLFGSDDKCFTRMTPVLLLLAKPRHEEEEEALAPSSYLSAAGVLDVAPYPQLSPPQAGTEEVPFPTAPSPANASSPAPGGSGQFLGILTRFIRLVLSPSSEPPTQPSSHHWLDFQVMETLPHQLLNLSEEAALVRLVQSEEPSVLLFPQDSGAVLEQHLGGWQPEGTVLQLLMGKLQEVIQELKDIPAFQANTGLFQHLLSFCYYPPGPGEGEAAKHPPGSGKLHTLLLLKALQTVRARWQERRKVLRQNRSARHQAHCRLQELTIDLHDRKFIVMPTVYAANNCEGPCKLPLSTRVPSYYSHTVLLLGMQERGSPLQRAPCCVPVRYSDQLIISLSAEGLEVRKFPNMVAEECGCR</sequence>
<evidence type="ECO:0000256" key="3">
    <source>
        <dbReference type="ARBA" id="ARBA00011748"/>
    </source>
</evidence>
<keyword evidence="10" id="KW-1015">Disulfide bond</keyword>
<evidence type="ECO:0000256" key="12">
    <source>
        <dbReference type="ARBA" id="ARBA00030008"/>
    </source>
</evidence>
<dbReference type="GO" id="GO:0007506">
    <property type="term" value="P:gonadal mesoderm development"/>
    <property type="evidence" value="ECO:0007669"/>
    <property type="project" value="UniProtKB-KW"/>
</dbReference>
<dbReference type="InterPro" id="IPR006799">
    <property type="entry name" value="AMH_N"/>
</dbReference>